<evidence type="ECO:0000256" key="1">
    <source>
        <dbReference type="SAM" id="MobiDB-lite"/>
    </source>
</evidence>
<dbReference type="EMBL" id="QUSY01000371">
    <property type="protein sequence ID" value="RHY29965.1"/>
    <property type="molecule type" value="Genomic_DNA"/>
</dbReference>
<proteinExistence type="predicted"/>
<protein>
    <submittedName>
        <fullName evidence="2">Uncharacterized protein</fullName>
    </submittedName>
</protein>
<dbReference type="Proteomes" id="UP000285060">
    <property type="component" value="Unassembled WGS sequence"/>
</dbReference>
<sequence length="257" mass="28874">MTKSAGHNGPKNLPLRRTMIKSTVGNVKRPAYDLPDSREAEHVYGYPIVRDPEDAGQVMGKWVQATPSPAVESTRSFVETNRRALQIGCVNAKEVRQYANEHPDIREKAAPSKKQTGYVPTNDVIYGIKTAYVNWMRVWKAGFQWNDCSASEDIQMLIQAKHTNFQTDGTDYPDLSGMKIKGKLPQPRETKASISQDKRLQLFSQPPEKEPFKMSKFKKIGSMLATQPAYGSSSDPSPQYIGHDTDDYSFPQQQSDS</sequence>
<keyword evidence="3" id="KW-1185">Reference proteome</keyword>
<feature type="compositionally biased region" description="Basic and acidic residues" evidence="1">
    <location>
        <begin position="186"/>
        <end position="200"/>
    </location>
</feature>
<name>A0A418AWQ8_9STRA</name>
<dbReference type="PANTHER" id="PTHR28617">
    <property type="entry name" value="CILIA- AND FLAGELLA-ASSOCIATED PROTEIN 77"/>
    <property type="match status" value="1"/>
</dbReference>
<evidence type="ECO:0000313" key="3">
    <source>
        <dbReference type="Proteomes" id="UP000285060"/>
    </source>
</evidence>
<organism evidence="2 3">
    <name type="scientific">Aphanomyces invadans</name>
    <dbReference type="NCBI Taxonomy" id="157072"/>
    <lineage>
        <taxon>Eukaryota</taxon>
        <taxon>Sar</taxon>
        <taxon>Stramenopiles</taxon>
        <taxon>Oomycota</taxon>
        <taxon>Saprolegniomycetes</taxon>
        <taxon>Saprolegniales</taxon>
        <taxon>Verrucalvaceae</taxon>
        <taxon>Aphanomyces</taxon>
    </lineage>
</organism>
<dbReference type="AlphaFoldDB" id="A0A418AWQ8"/>
<dbReference type="PANTHER" id="PTHR28617:SF1">
    <property type="entry name" value="CILIA- AND FLAGELLA-ASSOCIATED PROTEIN 77"/>
    <property type="match status" value="1"/>
</dbReference>
<dbReference type="VEuPathDB" id="FungiDB:H310_04084"/>
<accession>A0A418AWQ8</accession>
<feature type="region of interest" description="Disordered" evidence="1">
    <location>
        <begin position="180"/>
        <end position="211"/>
    </location>
</feature>
<evidence type="ECO:0000313" key="2">
    <source>
        <dbReference type="EMBL" id="RHY29965.1"/>
    </source>
</evidence>
<reference evidence="2 3" key="1">
    <citation type="submission" date="2018-08" db="EMBL/GenBank/DDBJ databases">
        <title>Aphanomyces genome sequencing and annotation.</title>
        <authorList>
            <person name="Minardi D."/>
            <person name="Oidtmann B."/>
            <person name="Van Der Giezen M."/>
            <person name="Studholme D.J."/>
        </authorList>
    </citation>
    <scope>NUCLEOTIDE SEQUENCE [LARGE SCALE GENOMIC DNA]</scope>
    <source>
        <strain evidence="2 3">NJM0002</strain>
    </source>
</reference>
<feature type="region of interest" description="Disordered" evidence="1">
    <location>
        <begin position="227"/>
        <end position="257"/>
    </location>
</feature>
<dbReference type="InterPro" id="IPR029147">
    <property type="entry name" value="CFAP77"/>
</dbReference>
<gene>
    <name evidence="2" type="ORF">DYB32_004726</name>
</gene>
<comment type="caution">
    <text evidence="2">The sequence shown here is derived from an EMBL/GenBank/DDBJ whole genome shotgun (WGS) entry which is preliminary data.</text>
</comment>
<dbReference type="Pfam" id="PF14825">
    <property type="entry name" value="CFAP77"/>
    <property type="match status" value="1"/>
</dbReference>